<comment type="similarity">
    <text evidence="1">Belongs to the short-chain dehydrogenases/reductases (SDR) family.</text>
</comment>
<dbReference type="EMBL" id="KZ308885">
    <property type="protein sequence ID" value="KAG8235186.1"/>
    <property type="molecule type" value="Genomic_DNA"/>
</dbReference>
<sequence>MDNMLLSFQHMNGGLIMNISSTLAFKPNAVSAIFCGTKRSVLGLTRSLSDSFFYQKYNNRICTLCPGITQTNLTESARKNLCTNELQEEFERTLAYECKQKPEVVATAAVHLIQKAPHGSTWIVENGDLYMIDFPHYKSYCVPKTLRVVCEK</sequence>
<dbReference type="GO" id="GO:0016616">
    <property type="term" value="F:oxidoreductase activity, acting on the CH-OH group of donors, NAD or NADP as acceptor"/>
    <property type="evidence" value="ECO:0007669"/>
    <property type="project" value="TreeGrafter"/>
</dbReference>
<name>A0A8K0KH94_LADFU</name>
<dbReference type="Pfam" id="PF00106">
    <property type="entry name" value="adh_short"/>
    <property type="match status" value="1"/>
</dbReference>
<keyword evidence="2" id="KW-0560">Oxidoreductase</keyword>
<dbReference type="Gene3D" id="3.40.50.720">
    <property type="entry name" value="NAD(P)-binding Rossmann-like Domain"/>
    <property type="match status" value="1"/>
</dbReference>
<dbReference type="PANTHER" id="PTHR44229">
    <property type="entry name" value="15-HYDROXYPROSTAGLANDIN DEHYDROGENASE [NAD(+)]"/>
    <property type="match status" value="1"/>
</dbReference>
<dbReference type="PRINTS" id="PR01167">
    <property type="entry name" value="INSADHFAMILY"/>
</dbReference>
<dbReference type="AlphaFoldDB" id="A0A8K0KH94"/>
<dbReference type="PANTHER" id="PTHR44229:SF8">
    <property type="entry name" value="ALCOHOL DEHYDROGENASE-RELATED"/>
    <property type="match status" value="1"/>
</dbReference>
<accession>A0A8K0KH94</accession>
<proteinExistence type="inferred from homology"/>
<dbReference type="GO" id="GO:0005737">
    <property type="term" value="C:cytoplasm"/>
    <property type="evidence" value="ECO:0007669"/>
    <property type="project" value="TreeGrafter"/>
</dbReference>
<dbReference type="InterPro" id="IPR036291">
    <property type="entry name" value="NAD(P)-bd_dom_sf"/>
</dbReference>
<dbReference type="Proteomes" id="UP000792457">
    <property type="component" value="Unassembled WGS sequence"/>
</dbReference>
<dbReference type="OrthoDB" id="417891at2759"/>
<evidence type="ECO:0000313" key="4">
    <source>
        <dbReference type="Proteomes" id="UP000792457"/>
    </source>
</evidence>
<protein>
    <submittedName>
        <fullName evidence="3">Uncharacterized protein</fullName>
    </submittedName>
</protein>
<dbReference type="SUPFAM" id="SSF51735">
    <property type="entry name" value="NAD(P)-binding Rossmann-fold domains"/>
    <property type="match status" value="1"/>
</dbReference>
<dbReference type="InterPro" id="IPR002347">
    <property type="entry name" value="SDR_fam"/>
</dbReference>
<reference evidence="3" key="2">
    <citation type="submission" date="2017-10" db="EMBL/GenBank/DDBJ databases">
        <title>Ladona fulva Genome sequencing and assembly.</title>
        <authorList>
            <person name="Murali S."/>
            <person name="Richards S."/>
            <person name="Bandaranaike D."/>
            <person name="Bellair M."/>
            <person name="Blankenburg K."/>
            <person name="Chao H."/>
            <person name="Dinh H."/>
            <person name="Doddapaneni H."/>
            <person name="Dugan-Rocha S."/>
            <person name="Elkadiri S."/>
            <person name="Gnanaolivu R."/>
            <person name="Hernandez B."/>
            <person name="Skinner E."/>
            <person name="Javaid M."/>
            <person name="Lee S."/>
            <person name="Li M."/>
            <person name="Ming W."/>
            <person name="Munidasa M."/>
            <person name="Muniz J."/>
            <person name="Nguyen L."/>
            <person name="Hughes D."/>
            <person name="Osuji N."/>
            <person name="Pu L.-L."/>
            <person name="Puazo M."/>
            <person name="Qu C."/>
            <person name="Quiroz J."/>
            <person name="Raj R."/>
            <person name="Weissenberger G."/>
            <person name="Xin Y."/>
            <person name="Zou X."/>
            <person name="Han Y."/>
            <person name="Worley K."/>
            <person name="Muzny D."/>
            <person name="Gibbs R."/>
        </authorList>
    </citation>
    <scope>NUCLEOTIDE SEQUENCE</scope>
    <source>
        <strain evidence="3">Sampled in the wild</strain>
    </source>
</reference>
<evidence type="ECO:0000313" key="3">
    <source>
        <dbReference type="EMBL" id="KAG8235186.1"/>
    </source>
</evidence>
<evidence type="ECO:0000256" key="1">
    <source>
        <dbReference type="ARBA" id="ARBA00006484"/>
    </source>
</evidence>
<organism evidence="3 4">
    <name type="scientific">Ladona fulva</name>
    <name type="common">Scarce chaser dragonfly</name>
    <name type="synonym">Libellula fulva</name>
    <dbReference type="NCBI Taxonomy" id="123851"/>
    <lineage>
        <taxon>Eukaryota</taxon>
        <taxon>Metazoa</taxon>
        <taxon>Ecdysozoa</taxon>
        <taxon>Arthropoda</taxon>
        <taxon>Hexapoda</taxon>
        <taxon>Insecta</taxon>
        <taxon>Pterygota</taxon>
        <taxon>Palaeoptera</taxon>
        <taxon>Odonata</taxon>
        <taxon>Epiprocta</taxon>
        <taxon>Anisoptera</taxon>
        <taxon>Libelluloidea</taxon>
        <taxon>Libellulidae</taxon>
        <taxon>Ladona</taxon>
    </lineage>
</organism>
<reference evidence="3" key="1">
    <citation type="submission" date="2013-04" db="EMBL/GenBank/DDBJ databases">
        <authorList>
            <person name="Qu J."/>
            <person name="Murali S.C."/>
            <person name="Bandaranaike D."/>
            <person name="Bellair M."/>
            <person name="Blankenburg K."/>
            <person name="Chao H."/>
            <person name="Dinh H."/>
            <person name="Doddapaneni H."/>
            <person name="Downs B."/>
            <person name="Dugan-Rocha S."/>
            <person name="Elkadiri S."/>
            <person name="Gnanaolivu R.D."/>
            <person name="Hernandez B."/>
            <person name="Javaid M."/>
            <person name="Jayaseelan J.C."/>
            <person name="Lee S."/>
            <person name="Li M."/>
            <person name="Ming W."/>
            <person name="Munidasa M."/>
            <person name="Muniz J."/>
            <person name="Nguyen L."/>
            <person name="Ongeri F."/>
            <person name="Osuji N."/>
            <person name="Pu L.-L."/>
            <person name="Puazo M."/>
            <person name="Qu C."/>
            <person name="Quiroz J."/>
            <person name="Raj R."/>
            <person name="Weissenberger G."/>
            <person name="Xin Y."/>
            <person name="Zou X."/>
            <person name="Han Y."/>
            <person name="Richards S."/>
            <person name="Worley K."/>
            <person name="Muzny D."/>
            <person name="Gibbs R."/>
        </authorList>
    </citation>
    <scope>NUCLEOTIDE SEQUENCE</scope>
    <source>
        <strain evidence="3">Sampled in the wild</strain>
    </source>
</reference>
<keyword evidence="4" id="KW-1185">Reference proteome</keyword>
<evidence type="ECO:0000256" key="2">
    <source>
        <dbReference type="ARBA" id="ARBA00023002"/>
    </source>
</evidence>
<comment type="caution">
    <text evidence="3">The sequence shown here is derived from an EMBL/GenBank/DDBJ whole genome shotgun (WGS) entry which is preliminary data.</text>
</comment>
<gene>
    <name evidence="3" type="ORF">J437_LFUL014150</name>
</gene>